<dbReference type="AlphaFoldDB" id="A0A8X6LSJ0"/>
<gene>
    <name evidence="1" type="ORF">TNCT_226891</name>
</gene>
<evidence type="ECO:0000313" key="1">
    <source>
        <dbReference type="EMBL" id="GFR21386.1"/>
    </source>
</evidence>
<comment type="caution">
    <text evidence="1">The sequence shown here is derived from an EMBL/GenBank/DDBJ whole genome shotgun (WGS) entry which is preliminary data.</text>
</comment>
<name>A0A8X6LSJ0_TRICU</name>
<protein>
    <submittedName>
        <fullName evidence="1">Uncharacterized protein</fullName>
    </submittedName>
</protein>
<keyword evidence="2" id="KW-1185">Reference proteome</keyword>
<organism evidence="1 2">
    <name type="scientific">Trichonephila clavata</name>
    <name type="common">Joro spider</name>
    <name type="synonym">Nephila clavata</name>
    <dbReference type="NCBI Taxonomy" id="2740835"/>
    <lineage>
        <taxon>Eukaryota</taxon>
        <taxon>Metazoa</taxon>
        <taxon>Ecdysozoa</taxon>
        <taxon>Arthropoda</taxon>
        <taxon>Chelicerata</taxon>
        <taxon>Arachnida</taxon>
        <taxon>Araneae</taxon>
        <taxon>Araneomorphae</taxon>
        <taxon>Entelegynae</taxon>
        <taxon>Araneoidea</taxon>
        <taxon>Nephilidae</taxon>
        <taxon>Trichonephila</taxon>
    </lineage>
</organism>
<sequence>MGNCLWPNQWIVWMTSDLDNSFLQVLDSNWHFLRDVVIQDPQLVILRVDLQETSPRRRMENLTFQTFAFSEGLHPYVRFMGRCSTLRGAVSFPL</sequence>
<evidence type="ECO:0000313" key="2">
    <source>
        <dbReference type="Proteomes" id="UP000887116"/>
    </source>
</evidence>
<accession>A0A8X6LSJ0</accession>
<reference evidence="1" key="1">
    <citation type="submission" date="2020-07" db="EMBL/GenBank/DDBJ databases">
        <title>Multicomponent nature underlies the extraordinary mechanical properties of spider dragline silk.</title>
        <authorList>
            <person name="Kono N."/>
            <person name="Nakamura H."/>
            <person name="Mori M."/>
            <person name="Yoshida Y."/>
            <person name="Ohtoshi R."/>
            <person name="Malay A.D."/>
            <person name="Moran D.A.P."/>
            <person name="Tomita M."/>
            <person name="Numata K."/>
            <person name="Arakawa K."/>
        </authorList>
    </citation>
    <scope>NUCLEOTIDE SEQUENCE</scope>
</reference>
<dbReference type="Proteomes" id="UP000887116">
    <property type="component" value="Unassembled WGS sequence"/>
</dbReference>
<proteinExistence type="predicted"/>
<dbReference type="EMBL" id="BMAO01028020">
    <property type="protein sequence ID" value="GFR21386.1"/>
    <property type="molecule type" value="Genomic_DNA"/>
</dbReference>